<name>A0A8X6MPV7_NEPPI</name>
<evidence type="ECO:0008006" key="4">
    <source>
        <dbReference type="Google" id="ProtNLM"/>
    </source>
</evidence>
<dbReference type="EMBL" id="BMAW01095747">
    <property type="protein sequence ID" value="GFS71590.1"/>
    <property type="molecule type" value="Genomic_DNA"/>
</dbReference>
<dbReference type="Proteomes" id="UP000887013">
    <property type="component" value="Unassembled WGS sequence"/>
</dbReference>
<feature type="signal peptide" evidence="1">
    <location>
        <begin position="1"/>
        <end position="15"/>
    </location>
</feature>
<comment type="caution">
    <text evidence="2">The sequence shown here is derived from an EMBL/GenBank/DDBJ whole genome shotgun (WGS) entry which is preliminary data.</text>
</comment>
<evidence type="ECO:0000313" key="3">
    <source>
        <dbReference type="Proteomes" id="UP000887013"/>
    </source>
</evidence>
<dbReference type="AlphaFoldDB" id="A0A8X6MPV7"/>
<reference evidence="2" key="1">
    <citation type="submission" date="2020-08" db="EMBL/GenBank/DDBJ databases">
        <title>Multicomponent nature underlies the extraordinary mechanical properties of spider dragline silk.</title>
        <authorList>
            <person name="Kono N."/>
            <person name="Nakamura H."/>
            <person name="Mori M."/>
            <person name="Yoshida Y."/>
            <person name="Ohtoshi R."/>
            <person name="Malay A.D."/>
            <person name="Moran D.A.P."/>
            <person name="Tomita M."/>
            <person name="Numata K."/>
            <person name="Arakawa K."/>
        </authorList>
    </citation>
    <scope>NUCLEOTIDE SEQUENCE</scope>
</reference>
<keyword evidence="3" id="KW-1185">Reference proteome</keyword>
<protein>
    <recommendedName>
        <fullName evidence="4">Spider venom protein</fullName>
    </recommendedName>
</protein>
<feature type="chain" id="PRO_5036446985" description="Spider venom protein" evidence="1">
    <location>
        <begin position="16"/>
        <end position="81"/>
    </location>
</feature>
<proteinExistence type="predicted"/>
<sequence length="81" mass="9388">MHFALLVFFLNCCQHFQDLDYEAISRSFQPYYEATSGSSFDILSSNKLSTFMLLKSDERFSKSDITSSVVKQRLLSISEMR</sequence>
<evidence type="ECO:0000313" key="2">
    <source>
        <dbReference type="EMBL" id="GFS71590.1"/>
    </source>
</evidence>
<accession>A0A8X6MPV7</accession>
<gene>
    <name evidence="2" type="ORF">NPIL_620261</name>
</gene>
<organism evidence="2 3">
    <name type="scientific">Nephila pilipes</name>
    <name type="common">Giant wood spider</name>
    <name type="synonym">Nephila maculata</name>
    <dbReference type="NCBI Taxonomy" id="299642"/>
    <lineage>
        <taxon>Eukaryota</taxon>
        <taxon>Metazoa</taxon>
        <taxon>Ecdysozoa</taxon>
        <taxon>Arthropoda</taxon>
        <taxon>Chelicerata</taxon>
        <taxon>Arachnida</taxon>
        <taxon>Araneae</taxon>
        <taxon>Araneomorphae</taxon>
        <taxon>Entelegynae</taxon>
        <taxon>Araneoidea</taxon>
        <taxon>Nephilidae</taxon>
        <taxon>Nephila</taxon>
    </lineage>
</organism>
<evidence type="ECO:0000256" key="1">
    <source>
        <dbReference type="SAM" id="SignalP"/>
    </source>
</evidence>
<keyword evidence="1" id="KW-0732">Signal</keyword>